<feature type="disulfide bond" evidence="2">
    <location>
        <begin position="175"/>
        <end position="190"/>
    </location>
</feature>
<dbReference type="GO" id="GO:0043235">
    <property type="term" value="C:receptor complex"/>
    <property type="evidence" value="ECO:0007669"/>
    <property type="project" value="TreeGrafter"/>
</dbReference>
<gene>
    <name evidence="4" type="ORF">CHS0354_020093</name>
</gene>
<dbReference type="Gene3D" id="4.10.400.10">
    <property type="entry name" value="Low-density Lipoprotein Receptor"/>
    <property type="match status" value="6"/>
</dbReference>
<feature type="disulfide bond" evidence="2">
    <location>
        <begin position="201"/>
        <end position="219"/>
    </location>
</feature>
<feature type="chain" id="PRO_5042108424" evidence="3">
    <location>
        <begin position="21"/>
        <end position="277"/>
    </location>
</feature>
<feature type="disulfide bond" evidence="2">
    <location>
        <begin position="117"/>
        <end position="129"/>
    </location>
</feature>
<organism evidence="4 5">
    <name type="scientific">Potamilus streckersoni</name>
    <dbReference type="NCBI Taxonomy" id="2493646"/>
    <lineage>
        <taxon>Eukaryota</taxon>
        <taxon>Metazoa</taxon>
        <taxon>Spiralia</taxon>
        <taxon>Lophotrochozoa</taxon>
        <taxon>Mollusca</taxon>
        <taxon>Bivalvia</taxon>
        <taxon>Autobranchia</taxon>
        <taxon>Heteroconchia</taxon>
        <taxon>Palaeoheterodonta</taxon>
        <taxon>Unionida</taxon>
        <taxon>Unionoidea</taxon>
        <taxon>Unionidae</taxon>
        <taxon>Ambleminae</taxon>
        <taxon>Lampsilini</taxon>
        <taxon>Potamilus</taxon>
    </lineage>
</organism>
<dbReference type="PRINTS" id="PR00261">
    <property type="entry name" value="LDLRECEPTOR"/>
</dbReference>
<dbReference type="InterPro" id="IPR036055">
    <property type="entry name" value="LDL_receptor-like_sf"/>
</dbReference>
<feature type="signal peptide" evidence="3">
    <location>
        <begin position="1"/>
        <end position="20"/>
    </location>
</feature>
<reference evidence="4" key="3">
    <citation type="submission" date="2023-05" db="EMBL/GenBank/DDBJ databases">
        <authorList>
            <person name="Smith C.H."/>
        </authorList>
    </citation>
    <scope>NUCLEOTIDE SEQUENCE</scope>
    <source>
        <strain evidence="4">CHS0354</strain>
        <tissue evidence="4">Mantle</tissue>
    </source>
</reference>
<dbReference type="GO" id="GO:0006898">
    <property type="term" value="P:receptor-mediated endocytosis"/>
    <property type="evidence" value="ECO:0007669"/>
    <property type="project" value="TreeGrafter"/>
</dbReference>
<dbReference type="SUPFAM" id="SSF57424">
    <property type="entry name" value="LDL receptor-like module"/>
    <property type="match status" value="6"/>
</dbReference>
<keyword evidence="1 2" id="KW-1015">Disulfide bond</keyword>
<feature type="disulfide bond" evidence="2">
    <location>
        <begin position="194"/>
        <end position="206"/>
    </location>
</feature>
<evidence type="ECO:0000256" key="2">
    <source>
        <dbReference type="PROSITE-ProRule" id="PRU00124"/>
    </source>
</evidence>
<proteinExistence type="predicted"/>
<comment type="caution">
    <text evidence="4">The sequence shown here is derived from an EMBL/GenBank/DDBJ whole genome shotgun (WGS) entry which is preliminary data.</text>
</comment>
<keyword evidence="5" id="KW-1185">Reference proteome</keyword>
<feature type="disulfide bond" evidence="2">
    <location>
        <begin position="85"/>
        <end position="103"/>
    </location>
</feature>
<evidence type="ECO:0000256" key="1">
    <source>
        <dbReference type="ARBA" id="ARBA00023157"/>
    </source>
</evidence>
<dbReference type="PROSITE" id="PS50068">
    <property type="entry name" value="LDLRA_2"/>
    <property type="match status" value="5"/>
</dbReference>
<sequence length="277" mass="30576">MKVLMLVMTLCLIAGHEVGSLEVATKEKELSHEVLSCYSSEMYPCDIDRNECIPASQVCNGIIECTNASDENVETCGCLPNEFHCNSSVCIDIIHRCDQKKDCVDGADELDCETYSCPSTHSKCANHFCVPNDFFCNFINDCGDNSDEENCHYRECFSTEFPCRNGQCQPNALLCDSIGDCVDKSDEEDCGGNCTKDQISCDNGRCIRKSNVCDGVCDCFGTCQDEIDCGSLACPTGEMYLCKGSKRCINKQYLCDGINDCWNTKVGVDEYFCGKLS</sequence>
<name>A0AAE0VU40_9BIVA</name>
<feature type="disulfide bond" evidence="2">
    <location>
        <begin position="124"/>
        <end position="142"/>
    </location>
</feature>
<dbReference type="GO" id="GO:0016324">
    <property type="term" value="C:apical plasma membrane"/>
    <property type="evidence" value="ECO:0007669"/>
    <property type="project" value="TreeGrafter"/>
</dbReference>
<evidence type="ECO:0000256" key="3">
    <source>
        <dbReference type="SAM" id="SignalP"/>
    </source>
</evidence>
<feature type="disulfide bond" evidence="2">
    <location>
        <begin position="78"/>
        <end position="90"/>
    </location>
</feature>
<evidence type="ECO:0000313" key="4">
    <source>
        <dbReference type="EMBL" id="KAK3589232.1"/>
    </source>
</evidence>
<feature type="disulfide bond" evidence="2">
    <location>
        <begin position="156"/>
        <end position="168"/>
    </location>
</feature>
<dbReference type="CDD" id="cd00112">
    <property type="entry name" value="LDLa"/>
    <property type="match status" value="4"/>
</dbReference>
<feature type="disulfide bond" evidence="2">
    <location>
        <begin position="97"/>
        <end position="112"/>
    </location>
</feature>
<dbReference type="GO" id="GO:0042562">
    <property type="term" value="F:hormone binding"/>
    <property type="evidence" value="ECO:0007669"/>
    <property type="project" value="TreeGrafter"/>
</dbReference>
<reference evidence="4" key="1">
    <citation type="journal article" date="2021" name="Genome Biol. Evol.">
        <title>A High-Quality Reference Genome for a Parasitic Bivalve with Doubly Uniparental Inheritance (Bivalvia: Unionida).</title>
        <authorList>
            <person name="Smith C.H."/>
        </authorList>
    </citation>
    <scope>NUCLEOTIDE SEQUENCE</scope>
    <source>
        <strain evidence="4">CHS0354</strain>
    </source>
</reference>
<dbReference type="PANTHER" id="PTHR22722:SF14">
    <property type="entry name" value="MEGALIN, ISOFORM A"/>
    <property type="match status" value="1"/>
</dbReference>
<dbReference type="EMBL" id="JAEAOA010001224">
    <property type="protein sequence ID" value="KAK3589232.1"/>
    <property type="molecule type" value="Genomic_DNA"/>
</dbReference>
<feature type="disulfide bond" evidence="2">
    <location>
        <begin position="163"/>
        <end position="181"/>
    </location>
</feature>
<dbReference type="SMART" id="SM00192">
    <property type="entry name" value="LDLa"/>
    <property type="match status" value="6"/>
</dbReference>
<keyword evidence="3" id="KW-0732">Signal</keyword>
<evidence type="ECO:0000313" key="5">
    <source>
        <dbReference type="Proteomes" id="UP001195483"/>
    </source>
</evidence>
<dbReference type="InterPro" id="IPR051221">
    <property type="entry name" value="LDLR-related"/>
</dbReference>
<feature type="disulfide bond" evidence="2">
    <location>
        <begin position="136"/>
        <end position="151"/>
    </location>
</feature>
<protein>
    <submittedName>
        <fullName evidence="4">Uncharacterized protein</fullName>
    </submittedName>
</protein>
<dbReference type="Proteomes" id="UP001195483">
    <property type="component" value="Unassembled WGS sequence"/>
</dbReference>
<comment type="caution">
    <text evidence="2">Lacks conserved residue(s) required for the propagation of feature annotation.</text>
</comment>
<dbReference type="Pfam" id="PF00057">
    <property type="entry name" value="Ldl_recept_a"/>
    <property type="match status" value="3"/>
</dbReference>
<dbReference type="AlphaFoldDB" id="A0AAE0VU40"/>
<dbReference type="PANTHER" id="PTHR22722">
    <property type="entry name" value="LOW-DENSITY LIPOPROTEIN RECEPTOR-RELATED PROTEIN 2-RELATED"/>
    <property type="match status" value="1"/>
</dbReference>
<accession>A0AAE0VU40</accession>
<reference evidence="4" key="2">
    <citation type="journal article" date="2021" name="Genome Biol. Evol.">
        <title>Developing a high-quality reference genome for a parasitic bivalve with doubly uniparental inheritance (Bivalvia: Unionida).</title>
        <authorList>
            <person name="Smith C.H."/>
        </authorList>
    </citation>
    <scope>NUCLEOTIDE SEQUENCE</scope>
    <source>
        <strain evidence="4">CHS0354</strain>
        <tissue evidence="4">Mantle</tissue>
    </source>
</reference>
<dbReference type="InterPro" id="IPR002172">
    <property type="entry name" value="LDrepeatLR_classA_rpt"/>
</dbReference>